<dbReference type="PANTHER" id="PTHR10404">
    <property type="entry name" value="N-ACETYLATED-ALPHA-LINKED ACIDIC DIPEPTIDASE"/>
    <property type="match status" value="1"/>
</dbReference>
<dbReference type="CDD" id="cd02121">
    <property type="entry name" value="PA_GCPII_like"/>
    <property type="match status" value="1"/>
</dbReference>
<evidence type="ECO:0000259" key="4">
    <source>
        <dbReference type="Pfam" id="PF02225"/>
    </source>
</evidence>
<feature type="domain" description="Transferrin receptor-like dimerisation" evidence="5">
    <location>
        <begin position="781"/>
        <end position="863"/>
    </location>
</feature>
<dbReference type="GO" id="GO:0004180">
    <property type="term" value="F:carboxypeptidase activity"/>
    <property type="evidence" value="ECO:0007669"/>
    <property type="project" value="TreeGrafter"/>
</dbReference>
<sequence length="865" mass="94639">MARVDIPRAAAWSDKGVGPPLPVVAITHRRPCSTRLRKFLTYVGIALSLFLICDLSHSKHSFQLAHKIKAWDNYLTHVEEAFLAVPSTESALANSRYYATHPHLAGSQQDLQDAKDVLSFFQTEFGISSTSVEPIFNAGSPESRQATLSITSGLKYPNAWIDTYYPVMNTGNADGISLEILGQDGDSIWIADLLEDGDPGDKTAAEYKHAIPPWHGLSAGGEATGPIVYANYGTKDDYDKLVAMGVDLTGKIVLARYGANFRGLKVKGAEDLGAAGILIYSDPRDDGAVVAENGYLPYPAGPARNPTSIQRGSVQYLSSYPGDPTTPGYPAYENTTRVEGGNIPRIPSLPLSWANAKYLFEHELGGATEGRKLDGKLGNHLVKMVNDVDTKVMPIWNTMAAIPGHIKDEVVILGCHRDAWVMGAADPTSGTVSLLEVVRGFGALVRQGWKPLRTLVIASWDAEEYGLIGSTEWGEDFAQWIQSHAVSYVNVDVSVAGSRYKASASPSLVHLVKRSAQDVAHPTEASKTVWDAIYDSGPYTGELDADFASMWATMNQTLARAASEDDVRNVSPLGSGSDYTVFLQRLGVASSDQTFSSTPTDPPYHYHSIYDTQMWQETYADPGFHRHVALAKTLGLLTLRLADSIILPLNTTEYALQLDSYVDTVEETASGIATLPNLRRVRGAISRLRHASAKLDVEKAEAEEAFREALRNLPHGWFGHTSVVYHIKNWIKHHLAIGSTLPQHDDMVLTFPEAALRTLSSVRDITEQNLGEGPLYDLIRAGIKVKKVNKKLSLFERGFISEEGVKDREWYKHLGVAPGKYLGYGATTLPALSEAILYEQNATLVEYEVTRLTTLLTQLAQNIKP</sequence>
<keyword evidence="2" id="KW-0175">Coiled coil</keyword>
<dbReference type="PANTHER" id="PTHR10404:SF46">
    <property type="entry name" value="VACUOLAR PROTEIN SORTING-ASSOCIATED PROTEIN 70"/>
    <property type="match status" value="1"/>
</dbReference>
<dbReference type="EMBL" id="WHUW01000002">
    <property type="protein sequence ID" value="KAF8450628.1"/>
    <property type="molecule type" value="Genomic_DNA"/>
</dbReference>
<dbReference type="InterPro" id="IPR007484">
    <property type="entry name" value="Peptidase_M28"/>
</dbReference>
<evidence type="ECO:0000259" key="6">
    <source>
        <dbReference type="Pfam" id="PF04389"/>
    </source>
</evidence>
<feature type="coiled-coil region" evidence="2">
    <location>
        <begin position="685"/>
        <end position="712"/>
    </location>
</feature>
<dbReference type="AlphaFoldDB" id="A0AAD4C806"/>
<reference evidence="7" key="2">
    <citation type="journal article" date="2020" name="Nat. Commun.">
        <title>Large-scale genome sequencing of mycorrhizal fungi provides insights into the early evolution of symbiotic traits.</title>
        <authorList>
            <person name="Miyauchi S."/>
            <person name="Kiss E."/>
            <person name="Kuo A."/>
            <person name="Drula E."/>
            <person name="Kohler A."/>
            <person name="Sanchez-Garcia M."/>
            <person name="Morin E."/>
            <person name="Andreopoulos B."/>
            <person name="Barry K.W."/>
            <person name="Bonito G."/>
            <person name="Buee M."/>
            <person name="Carver A."/>
            <person name="Chen C."/>
            <person name="Cichocki N."/>
            <person name="Clum A."/>
            <person name="Culley D."/>
            <person name="Crous P.W."/>
            <person name="Fauchery L."/>
            <person name="Girlanda M."/>
            <person name="Hayes R.D."/>
            <person name="Keri Z."/>
            <person name="LaButti K."/>
            <person name="Lipzen A."/>
            <person name="Lombard V."/>
            <person name="Magnuson J."/>
            <person name="Maillard F."/>
            <person name="Murat C."/>
            <person name="Nolan M."/>
            <person name="Ohm R.A."/>
            <person name="Pangilinan J."/>
            <person name="Pereira M.F."/>
            <person name="Perotto S."/>
            <person name="Peter M."/>
            <person name="Pfister S."/>
            <person name="Riley R."/>
            <person name="Sitrit Y."/>
            <person name="Stielow J.B."/>
            <person name="Szollosi G."/>
            <person name="Zifcakova L."/>
            <person name="Stursova M."/>
            <person name="Spatafora J.W."/>
            <person name="Tedersoo L."/>
            <person name="Vaario L.M."/>
            <person name="Yamada A."/>
            <person name="Yan M."/>
            <person name="Wang P."/>
            <person name="Xu J."/>
            <person name="Bruns T."/>
            <person name="Baldrian P."/>
            <person name="Vilgalys R."/>
            <person name="Dunand C."/>
            <person name="Henrissat B."/>
            <person name="Grigoriev I.V."/>
            <person name="Hibbett D."/>
            <person name="Nagy L.G."/>
            <person name="Martin F.M."/>
        </authorList>
    </citation>
    <scope>NUCLEOTIDE SEQUENCE</scope>
    <source>
        <strain evidence="7">BED1</strain>
    </source>
</reference>
<organism evidence="7 8">
    <name type="scientific">Boletus edulis BED1</name>
    <dbReference type="NCBI Taxonomy" id="1328754"/>
    <lineage>
        <taxon>Eukaryota</taxon>
        <taxon>Fungi</taxon>
        <taxon>Dikarya</taxon>
        <taxon>Basidiomycota</taxon>
        <taxon>Agaricomycotina</taxon>
        <taxon>Agaricomycetes</taxon>
        <taxon>Agaricomycetidae</taxon>
        <taxon>Boletales</taxon>
        <taxon>Boletineae</taxon>
        <taxon>Boletaceae</taxon>
        <taxon>Boletoideae</taxon>
        <taxon>Boletus</taxon>
    </lineage>
</organism>
<name>A0AAD4C806_BOLED</name>
<dbReference type="Gene3D" id="1.20.930.40">
    <property type="entry name" value="Transferrin receptor-like, dimerisation domain"/>
    <property type="match status" value="1"/>
</dbReference>
<dbReference type="InterPro" id="IPR007365">
    <property type="entry name" value="TFR-like_dimer_dom"/>
</dbReference>
<evidence type="ECO:0000313" key="7">
    <source>
        <dbReference type="EMBL" id="KAF8450628.1"/>
    </source>
</evidence>
<dbReference type="Pfam" id="PF04253">
    <property type="entry name" value="TFR_dimer"/>
    <property type="match status" value="1"/>
</dbReference>
<dbReference type="InterPro" id="IPR003137">
    <property type="entry name" value="PA_domain"/>
</dbReference>
<comment type="caution">
    <text evidence="7">The sequence shown here is derived from an EMBL/GenBank/DDBJ whole genome shotgun (WGS) entry which is preliminary data.</text>
</comment>
<feature type="domain" description="Peptidase M28" evidence="6">
    <location>
        <begin position="397"/>
        <end position="612"/>
    </location>
</feature>
<accession>A0AAD4C806</accession>
<dbReference type="Gene3D" id="3.40.630.10">
    <property type="entry name" value="Zn peptidases"/>
    <property type="match status" value="1"/>
</dbReference>
<evidence type="ECO:0000256" key="3">
    <source>
        <dbReference type="SAM" id="Phobius"/>
    </source>
</evidence>
<keyword evidence="3" id="KW-1133">Transmembrane helix</keyword>
<dbReference type="CDD" id="cd08022">
    <property type="entry name" value="M28_PSMA_like"/>
    <property type="match status" value="1"/>
</dbReference>
<evidence type="ECO:0000256" key="1">
    <source>
        <dbReference type="ARBA" id="ARBA00005634"/>
    </source>
</evidence>
<evidence type="ECO:0000256" key="2">
    <source>
        <dbReference type="SAM" id="Coils"/>
    </source>
</evidence>
<dbReference type="Pfam" id="PF02225">
    <property type="entry name" value="PA"/>
    <property type="match status" value="1"/>
</dbReference>
<gene>
    <name evidence="7" type="ORF">L210DRAFT_2401369</name>
</gene>
<keyword evidence="3" id="KW-0812">Transmembrane</keyword>
<keyword evidence="3" id="KW-0472">Membrane</keyword>
<reference evidence="7" key="1">
    <citation type="submission" date="2019-10" db="EMBL/GenBank/DDBJ databases">
        <authorList>
            <consortium name="DOE Joint Genome Institute"/>
            <person name="Kuo A."/>
            <person name="Miyauchi S."/>
            <person name="Kiss E."/>
            <person name="Drula E."/>
            <person name="Kohler A."/>
            <person name="Sanchez-Garcia M."/>
            <person name="Andreopoulos B."/>
            <person name="Barry K.W."/>
            <person name="Bonito G."/>
            <person name="Buee M."/>
            <person name="Carver A."/>
            <person name="Chen C."/>
            <person name="Cichocki N."/>
            <person name="Clum A."/>
            <person name="Culley D."/>
            <person name="Crous P.W."/>
            <person name="Fauchery L."/>
            <person name="Girlanda M."/>
            <person name="Hayes R."/>
            <person name="Keri Z."/>
            <person name="LaButti K."/>
            <person name="Lipzen A."/>
            <person name="Lombard V."/>
            <person name="Magnuson J."/>
            <person name="Maillard F."/>
            <person name="Morin E."/>
            <person name="Murat C."/>
            <person name="Nolan M."/>
            <person name="Ohm R."/>
            <person name="Pangilinan J."/>
            <person name="Pereira M."/>
            <person name="Perotto S."/>
            <person name="Peter M."/>
            <person name="Riley R."/>
            <person name="Sitrit Y."/>
            <person name="Stielow B."/>
            <person name="Szollosi G."/>
            <person name="Zifcakova L."/>
            <person name="Stursova M."/>
            <person name="Spatafora J.W."/>
            <person name="Tedersoo L."/>
            <person name="Vaario L.-M."/>
            <person name="Yamada A."/>
            <person name="Yan M."/>
            <person name="Wang P."/>
            <person name="Xu J."/>
            <person name="Bruns T."/>
            <person name="Baldrian P."/>
            <person name="Vilgalys R."/>
            <person name="Henrissat B."/>
            <person name="Grigoriev I.V."/>
            <person name="Hibbett D."/>
            <person name="Nagy L.G."/>
            <person name="Martin F.M."/>
        </authorList>
    </citation>
    <scope>NUCLEOTIDE SEQUENCE</scope>
    <source>
        <strain evidence="7">BED1</strain>
    </source>
</reference>
<proteinExistence type="inferred from homology"/>
<dbReference type="SUPFAM" id="SSF52025">
    <property type="entry name" value="PA domain"/>
    <property type="match status" value="1"/>
</dbReference>
<dbReference type="InterPro" id="IPR046450">
    <property type="entry name" value="PA_dom_sf"/>
</dbReference>
<feature type="transmembrane region" description="Helical" evidence="3">
    <location>
        <begin position="39"/>
        <end position="57"/>
    </location>
</feature>
<dbReference type="SUPFAM" id="SSF53187">
    <property type="entry name" value="Zn-dependent exopeptidases"/>
    <property type="match status" value="1"/>
</dbReference>
<keyword evidence="8" id="KW-1185">Reference proteome</keyword>
<dbReference type="Gene3D" id="3.50.30.30">
    <property type="match status" value="1"/>
</dbReference>
<dbReference type="Proteomes" id="UP001194468">
    <property type="component" value="Unassembled WGS sequence"/>
</dbReference>
<evidence type="ECO:0000313" key="8">
    <source>
        <dbReference type="Proteomes" id="UP001194468"/>
    </source>
</evidence>
<comment type="similarity">
    <text evidence="1">Belongs to the peptidase M28 family. M28B subfamily.</text>
</comment>
<dbReference type="InterPro" id="IPR039373">
    <property type="entry name" value="Peptidase_M28B"/>
</dbReference>
<feature type="domain" description="PA" evidence="4">
    <location>
        <begin position="224"/>
        <end position="290"/>
    </location>
</feature>
<protein>
    <submittedName>
        <fullName evidence="7">Zn-dependent exopeptidase</fullName>
    </submittedName>
</protein>
<dbReference type="Pfam" id="PF04389">
    <property type="entry name" value="Peptidase_M28"/>
    <property type="match status" value="1"/>
</dbReference>
<evidence type="ECO:0000259" key="5">
    <source>
        <dbReference type="Pfam" id="PF04253"/>
    </source>
</evidence>
<dbReference type="InterPro" id="IPR036757">
    <property type="entry name" value="TFR-like_dimer_dom_sf"/>
</dbReference>
<dbReference type="FunFam" id="3.40.630.10:FF:000101">
    <property type="entry name" value="N-acetylated alpha-linked acidic dipeptidase like 1"/>
    <property type="match status" value="1"/>
</dbReference>
<dbReference type="SUPFAM" id="SSF47672">
    <property type="entry name" value="Transferrin receptor-like dimerisation domain"/>
    <property type="match status" value="1"/>
</dbReference>